<sequence length="357" mass="38492">MRQSESLLRTLVERGGSDLHLVAGSPPRIRLNGDLVQLDTQPLTAAELDAVVAEILPAGAREVFEREDGVDFAHAVEGLARSRVSLVRQLNGLAVVFRAIPDRTLSLEELEMPPVIGHLAMQRNGLILVAGKTGSGKSTTLAAMIDAINRNRRGHILTIEDPIEFLHERRRCLISQRQVGLHTPGFAEALHSALREDPDVILVGEMRDLETISLAVTAAETGILVLGTLHTNGAAAAMDRIINAFPAMKQSQIRSMLSTSLRGVISQQLARRADGRGRVAAVEVLVNTPAVSHLIREGRTDQLLGTMQAGALVGMQTRDTALRRLLDAGVITGAEAHRQALDKAEFEAVRRRGAPAP</sequence>
<organism evidence="3 4">
    <name type="scientific">Ectothiorhodospira mobilis</name>
    <dbReference type="NCBI Taxonomy" id="195064"/>
    <lineage>
        <taxon>Bacteria</taxon>
        <taxon>Pseudomonadati</taxon>
        <taxon>Pseudomonadota</taxon>
        <taxon>Gammaproteobacteria</taxon>
        <taxon>Chromatiales</taxon>
        <taxon>Ectothiorhodospiraceae</taxon>
        <taxon>Ectothiorhodospira</taxon>
    </lineage>
</organism>
<dbReference type="PANTHER" id="PTHR30486:SF6">
    <property type="entry name" value="TYPE IV PILUS RETRACTATION ATPASE PILT"/>
    <property type="match status" value="1"/>
</dbReference>
<dbReference type="PROSITE" id="PS00662">
    <property type="entry name" value="T2SP_E"/>
    <property type="match status" value="1"/>
</dbReference>
<dbReference type="PANTHER" id="PTHR30486">
    <property type="entry name" value="TWITCHING MOTILITY PROTEIN PILT"/>
    <property type="match status" value="1"/>
</dbReference>
<evidence type="ECO:0000313" key="4">
    <source>
        <dbReference type="Proteomes" id="UP000199556"/>
    </source>
</evidence>
<feature type="domain" description="Bacterial type II secretion system protein E" evidence="2">
    <location>
        <begin position="194"/>
        <end position="208"/>
    </location>
</feature>
<dbReference type="Gene3D" id="3.40.50.300">
    <property type="entry name" value="P-loop containing nucleotide triphosphate hydrolases"/>
    <property type="match status" value="1"/>
</dbReference>
<comment type="similarity">
    <text evidence="1">Belongs to the GSP E family.</text>
</comment>
<dbReference type="InterPro" id="IPR027417">
    <property type="entry name" value="P-loop_NTPase"/>
</dbReference>
<dbReference type="STRING" id="195064.SAMN05421721_11315"/>
<name>A0A1I4S4Y9_ECTMO</name>
<evidence type="ECO:0000259" key="2">
    <source>
        <dbReference type="PROSITE" id="PS00662"/>
    </source>
</evidence>
<dbReference type="InterPro" id="IPR001482">
    <property type="entry name" value="T2SS/T4SS_dom"/>
</dbReference>
<dbReference type="GO" id="GO:0005524">
    <property type="term" value="F:ATP binding"/>
    <property type="evidence" value="ECO:0007669"/>
    <property type="project" value="InterPro"/>
</dbReference>
<dbReference type="InterPro" id="IPR003593">
    <property type="entry name" value="AAA+_ATPase"/>
</dbReference>
<dbReference type="EMBL" id="FOUO01000013">
    <property type="protein sequence ID" value="SFM59567.1"/>
    <property type="molecule type" value="Genomic_DNA"/>
</dbReference>
<reference evidence="3 4" key="1">
    <citation type="submission" date="2016-10" db="EMBL/GenBank/DDBJ databases">
        <authorList>
            <person name="de Groot N.N."/>
        </authorList>
    </citation>
    <scope>NUCLEOTIDE SEQUENCE [LARGE SCALE GENOMIC DNA]</scope>
    <source>
        <strain evidence="3 4">DSM 4180</strain>
    </source>
</reference>
<dbReference type="SMART" id="SM00382">
    <property type="entry name" value="AAA"/>
    <property type="match status" value="1"/>
</dbReference>
<accession>A0A1I4S4Y9</accession>
<dbReference type="InterPro" id="IPR006321">
    <property type="entry name" value="PilT/PilU"/>
</dbReference>
<dbReference type="SUPFAM" id="SSF52540">
    <property type="entry name" value="P-loop containing nucleoside triphosphate hydrolases"/>
    <property type="match status" value="1"/>
</dbReference>
<keyword evidence="4" id="KW-1185">Reference proteome</keyword>
<dbReference type="AlphaFoldDB" id="A0A1I4S4Y9"/>
<proteinExistence type="inferred from homology"/>
<dbReference type="Gene3D" id="3.30.450.90">
    <property type="match status" value="1"/>
</dbReference>
<gene>
    <name evidence="3" type="ORF">SAMN05421721_11315</name>
</gene>
<dbReference type="RefSeq" id="WP_090486310.1">
    <property type="nucleotide sequence ID" value="NZ_FOUO01000013.1"/>
</dbReference>
<dbReference type="CDD" id="cd01131">
    <property type="entry name" value="PilT"/>
    <property type="match status" value="1"/>
</dbReference>
<dbReference type="Pfam" id="PF00437">
    <property type="entry name" value="T2SSE"/>
    <property type="match status" value="1"/>
</dbReference>
<dbReference type="NCBIfam" id="TIGR01420">
    <property type="entry name" value="pilT_fam"/>
    <property type="match status" value="1"/>
</dbReference>
<dbReference type="OrthoDB" id="9804785at2"/>
<evidence type="ECO:0000256" key="1">
    <source>
        <dbReference type="ARBA" id="ARBA00006611"/>
    </source>
</evidence>
<dbReference type="InterPro" id="IPR050921">
    <property type="entry name" value="T4SS_GSP_E_ATPase"/>
</dbReference>
<dbReference type="GO" id="GO:0016887">
    <property type="term" value="F:ATP hydrolysis activity"/>
    <property type="evidence" value="ECO:0007669"/>
    <property type="project" value="InterPro"/>
</dbReference>
<evidence type="ECO:0000313" key="3">
    <source>
        <dbReference type="EMBL" id="SFM59567.1"/>
    </source>
</evidence>
<dbReference type="Proteomes" id="UP000199556">
    <property type="component" value="Unassembled WGS sequence"/>
</dbReference>
<protein>
    <submittedName>
        <fullName evidence="3">Pilus retraction ATPase PilT</fullName>
    </submittedName>
</protein>